<organism evidence="12 13">
    <name type="scientific">Vibrio penaeicida</name>
    <dbReference type="NCBI Taxonomy" id="104609"/>
    <lineage>
        <taxon>Bacteria</taxon>
        <taxon>Pseudomonadati</taxon>
        <taxon>Pseudomonadota</taxon>
        <taxon>Gammaproteobacteria</taxon>
        <taxon>Vibrionales</taxon>
        <taxon>Vibrionaceae</taxon>
        <taxon>Vibrio</taxon>
    </lineage>
</organism>
<dbReference type="GO" id="GO:0003676">
    <property type="term" value="F:nucleic acid binding"/>
    <property type="evidence" value="ECO:0007669"/>
    <property type="project" value="InterPro"/>
</dbReference>
<proteinExistence type="inferred from homology"/>
<keyword evidence="4 7" id="KW-0067">ATP-binding</keyword>
<protein>
    <submittedName>
        <fullName evidence="12">DEAD/DEAH box helicase</fullName>
    </submittedName>
</protein>
<dbReference type="Gene3D" id="3.40.50.300">
    <property type="entry name" value="P-loop containing nucleotide triphosphate hydrolases"/>
    <property type="match status" value="2"/>
</dbReference>
<keyword evidence="1 7" id="KW-0547">Nucleotide-binding</keyword>
<dbReference type="Pfam" id="PF00270">
    <property type="entry name" value="DEAD"/>
    <property type="match status" value="1"/>
</dbReference>
<dbReference type="GO" id="GO:0005524">
    <property type="term" value="F:ATP binding"/>
    <property type="evidence" value="ECO:0007669"/>
    <property type="project" value="UniProtKB-KW"/>
</dbReference>
<dbReference type="InterPro" id="IPR027417">
    <property type="entry name" value="P-loop_NTPase"/>
</dbReference>
<feature type="domain" description="Helicase ATP-binding" evidence="9">
    <location>
        <begin position="32"/>
        <end position="207"/>
    </location>
</feature>
<feature type="domain" description="Helicase C-terminal" evidence="10">
    <location>
        <begin position="218"/>
        <end position="383"/>
    </location>
</feature>
<keyword evidence="13" id="KW-1185">Reference proteome</keyword>
<dbReference type="InterPro" id="IPR014001">
    <property type="entry name" value="Helicase_ATP-bd"/>
</dbReference>
<dbReference type="CDD" id="cd00268">
    <property type="entry name" value="DEADc"/>
    <property type="match status" value="1"/>
</dbReference>
<gene>
    <name evidence="12" type="ORF">GCM10007932_14520</name>
</gene>
<keyword evidence="2 7" id="KW-0378">Hydrolase</keyword>
<keyword evidence="3 7" id="KW-0347">Helicase</keyword>
<evidence type="ECO:0000256" key="2">
    <source>
        <dbReference type="ARBA" id="ARBA00022801"/>
    </source>
</evidence>
<evidence type="ECO:0000259" key="11">
    <source>
        <dbReference type="PROSITE" id="PS51195"/>
    </source>
</evidence>
<name>A0AAV5NQ32_9VIBR</name>
<dbReference type="InterPro" id="IPR011545">
    <property type="entry name" value="DEAD/DEAH_box_helicase_dom"/>
</dbReference>
<dbReference type="InterPro" id="IPR000629">
    <property type="entry name" value="RNA-helicase_DEAD-box_CS"/>
</dbReference>
<feature type="region of interest" description="Disordered" evidence="8">
    <location>
        <begin position="382"/>
        <end position="416"/>
    </location>
</feature>
<dbReference type="GO" id="GO:0003724">
    <property type="term" value="F:RNA helicase activity"/>
    <property type="evidence" value="ECO:0007669"/>
    <property type="project" value="InterPro"/>
</dbReference>
<evidence type="ECO:0000256" key="4">
    <source>
        <dbReference type="ARBA" id="ARBA00022840"/>
    </source>
</evidence>
<dbReference type="FunFam" id="3.40.50.300:FF:000468">
    <property type="entry name" value="ATP-dependent RNA helicase RhlE"/>
    <property type="match status" value="1"/>
</dbReference>
<dbReference type="AlphaFoldDB" id="A0AAV5NQ32"/>
<dbReference type="Pfam" id="PF00271">
    <property type="entry name" value="Helicase_C"/>
    <property type="match status" value="1"/>
</dbReference>
<accession>A0AAV5NQ32</accession>
<comment type="similarity">
    <text evidence="5 7">Belongs to the DEAD box helicase family.</text>
</comment>
<evidence type="ECO:0000259" key="9">
    <source>
        <dbReference type="PROSITE" id="PS51192"/>
    </source>
</evidence>
<evidence type="ECO:0000256" key="8">
    <source>
        <dbReference type="SAM" id="MobiDB-lite"/>
    </source>
</evidence>
<reference evidence="13" key="1">
    <citation type="journal article" date="2019" name="Int. J. Syst. Evol. Microbiol.">
        <title>The Global Catalogue of Microorganisms (GCM) 10K type strain sequencing project: providing services to taxonomists for standard genome sequencing and annotation.</title>
        <authorList>
            <consortium name="The Broad Institute Genomics Platform"/>
            <consortium name="The Broad Institute Genome Sequencing Center for Infectious Disease"/>
            <person name="Wu L."/>
            <person name="Ma J."/>
        </authorList>
    </citation>
    <scope>NUCLEOTIDE SEQUENCE [LARGE SCALE GENOMIC DNA]</scope>
    <source>
        <strain evidence="13">NBRC 15640</strain>
    </source>
</reference>
<feature type="compositionally biased region" description="Basic residues" evidence="8">
    <location>
        <begin position="389"/>
        <end position="416"/>
    </location>
</feature>
<evidence type="ECO:0000256" key="6">
    <source>
        <dbReference type="PROSITE-ProRule" id="PRU00552"/>
    </source>
</evidence>
<feature type="short sequence motif" description="Q motif" evidence="6">
    <location>
        <begin position="1"/>
        <end position="29"/>
    </location>
</feature>
<dbReference type="SUPFAM" id="SSF52540">
    <property type="entry name" value="P-loop containing nucleoside triphosphate hydrolases"/>
    <property type="match status" value="1"/>
</dbReference>
<dbReference type="PANTHER" id="PTHR47959:SF7">
    <property type="entry name" value="ATP-DEPENDENT RNA HELICASE DEAD BOX FAMILY"/>
    <property type="match status" value="1"/>
</dbReference>
<sequence length="416" mass="46486">MSFEQLGLQPAILARLSKLNFKEATPVQERAIPLVLQGKDVLAGAQTGTGKTAAYGLPIIQRLIENPKPLKDELVRGLVLVPTRELAQQVLDNLTDYAEELDIKVLAVYGGTSMRVQTDNLKGGVDILVATPGRLLDHVFTKNIQLTETEVLVLDEADRMLDMGFMPDIQRILRKLNDARQTLFFSATFAGNVKKVAYKILTDPEEVQVTPSNSTAETVKQMVYPVDKKRKAELLAYLIGSRNWQQVLVFTKTREGSDSLVKELKLDGIKAASINGDKSQGARQKALDDFKSGKVRALIATDVAARGLDIHQLEQVVNYDMPYKAEDYIHRIGRTGRAGSDGFAISLMSRDEEYLLKTIENLLDKRLPQEWLAGFEPSLVEELSEDKPRKRQSRSAEKRKMKAKMNIHKGRGKSKK</sequence>
<dbReference type="CDD" id="cd18787">
    <property type="entry name" value="SF2_C_DEAD"/>
    <property type="match status" value="1"/>
</dbReference>
<evidence type="ECO:0000313" key="13">
    <source>
        <dbReference type="Proteomes" id="UP001156690"/>
    </source>
</evidence>
<dbReference type="PROSITE" id="PS51192">
    <property type="entry name" value="HELICASE_ATP_BIND_1"/>
    <property type="match status" value="1"/>
</dbReference>
<dbReference type="PROSITE" id="PS00039">
    <property type="entry name" value="DEAD_ATP_HELICASE"/>
    <property type="match status" value="1"/>
</dbReference>
<dbReference type="PANTHER" id="PTHR47959">
    <property type="entry name" value="ATP-DEPENDENT RNA HELICASE RHLE-RELATED"/>
    <property type="match status" value="1"/>
</dbReference>
<comment type="caution">
    <text evidence="12">The sequence shown here is derived from an EMBL/GenBank/DDBJ whole genome shotgun (WGS) entry which is preliminary data.</text>
</comment>
<evidence type="ECO:0000256" key="1">
    <source>
        <dbReference type="ARBA" id="ARBA00022741"/>
    </source>
</evidence>
<dbReference type="InterPro" id="IPR001650">
    <property type="entry name" value="Helicase_C-like"/>
</dbReference>
<dbReference type="PROSITE" id="PS51195">
    <property type="entry name" value="Q_MOTIF"/>
    <property type="match status" value="1"/>
</dbReference>
<evidence type="ECO:0000313" key="12">
    <source>
        <dbReference type="EMBL" id="GLQ72092.1"/>
    </source>
</evidence>
<feature type="domain" description="DEAD-box RNA helicase Q" evidence="11">
    <location>
        <begin position="1"/>
        <end position="29"/>
    </location>
</feature>
<evidence type="ECO:0000256" key="3">
    <source>
        <dbReference type="ARBA" id="ARBA00022806"/>
    </source>
</evidence>
<dbReference type="GO" id="GO:0016787">
    <property type="term" value="F:hydrolase activity"/>
    <property type="evidence" value="ECO:0007669"/>
    <property type="project" value="UniProtKB-KW"/>
</dbReference>
<dbReference type="InterPro" id="IPR014014">
    <property type="entry name" value="RNA_helicase_DEAD_Q_motif"/>
</dbReference>
<dbReference type="SMART" id="SM00487">
    <property type="entry name" value="DEXDc"/>
    <property type="match status" value="1"/>
</dbReference>
<dbReference type="EMBL" id="BSNX01000012">
    <property type="protein sequence ID" value="GLQ72092.1"/>
    <property type="molecule type" value="Genomic_DNA"/>
</dbReference>
<dbReference type="GO" id="GO:0005829">
    <property type="term" value="C:cytosol"/>
    <property type="evidence" value="ECO:0007669"/>
    <property type="project" value="TreeGrafter"/>
</dbReference>
<dbReference type="InterPro" id="IPR050079">
    <property type="entry name" value="DEAD_box_RNA_helicase"/>
</dbReference>
<dbReference type="Proteomes" id="UP001156690">
    <property type="component" value="Unassembled WGS sequence"/>
</dbReference>
<evidence type="ECO:0000256" key="7">
    <source>
        <dbReference type="RuleBase" id="RU000492"/>
    </source>
</evidence>
<evidence type="ECO:0000259" key="10">
    <source>
        <dbReference type="PROSITE" id="PS51194"/>
    </source>
</evidence>
<dbReference type="PROSITE" id="PS51194">
    <property type="entry name" value="HELICASE_CTER"/>
    <property type="match status" value="1"/>
</dbReference>
<dbReference type="InterPro" id="IPR044742">
    <property type="entry name" value="DEAD/DEAH_RhlB"/>
</dbReference>
<dbReference type="SMART" id="SM00490">
    <property type="entry name" value="HELICc"/>
    <property type="match status" value="1"/>
</dbReference>
<evidence type="ECO:0000256" key="5">
    <source>
        <dbReference type="ARBA" id="ARBA00038437"/>
    </source>
</evidence>
<dbReference type="RefSeq" id="WP_126607302.1">
    <property type="nucleotide sequence ID" value="NZ_AP025145.1"/>
</dbReference>